<dbReference type="GO" id="GO:0061630">
    <property type="term" value="F:ubiquitin protein ligase activity"/>
    <property type="evidence" value="ECO:0007669"/>
    <property type="project" value="UniProtKB-EC"/>
</dbReference>
<evidence type="ECO:0000256" key="8">
    <source>
        <dbReference type="ARBA" id="ARBA00023163"/>
    </source>
</evidence>
<evidence type="ECO:0000313" key="11">
    <source>
        <dbReference type="EMBL" id="KIY49642.1"/>
    </source>
</evidence>
<dbReference type="InterPro" id="IPR013083">
    <property type="entry name" value="Znf_RING/FYVE/PHD"/>
</dbReference>
<keyword evidence="3" id="KW-0808">Transferase</keyword>
<evidence type="ECO:0000256" key="4">
    <source>
        <dbReference type="ARBA" id="ARBA00022723"/>
    </source>
</evidence>
<organism evidence="11 12">
    <name type="scientific">Fistulina hepatica ATCC 64428</name>
    <dbReference type="NCBI Taxonomy" id="1128425"/>
    <lineage>
        <taxon>Eukaryota</taxon>
        <taxon>Fungi</taxon>
        <taxon>Dikarya</taxon>
        <taxon>Basidiomycota</taxon>
        <taxon>Agaricomycotina</taxon>
        <taxon>Agaricomycetes</taxon>
        <taxon>Agaricomycetidae</taxon>
        <taxon>Agaricales</taxon>
        <taxon>Fistulinaceae</taxon>
        <taxon>Fistulina</taxon>
    </lineage>
</organism>
<dbReference type="PROSITE" id="PS00518">
    <property type="entry name" value="ZF_RING_1"/>
    <property type="match status" value="1"/>
</dbReference>
<evidence type="ECO:0000256" key="7">
    <source>
        <dbReference type="ARBA" id="ARBA00023015"/>
    </source>
</evidence>
<dbReference type="GO" id="GO:0000209">
    <property type="term" value="P:protein polyubiquitination"/>
    <property type="evidence" value="ECO:0007669"/>
    <property type="project" value="TreeGrafter"/>
</dbReference>
<sequence length="189" mass="22357">MEDVDDGLNCSICLQSIVDRTVVQICSHEFCFDCILTWTEQSRKCPLCNQAIGTYLIHNIRSRYDYQKHYLTPLRTSPPPLQSLRRQEVILPIRRRRRRQERESDTYFDSRSESDRLEASIEHRRLIYKYGLYAKHVASNSHTRYRPYPTPAQFAASPDLISKTTMFLRRELRVWVNLDVEVCGCSFMT</sequence>
<dbReference type="EMBL" id="KN881721">
    <property type="protein sequence ID" value="KIY49642.1"/>
    <property type="molecule type" value="Genomic_DNA"/>
</dbReference>
<feature type="domain" description="RING-type" evidence="10">
    <location>
        <begin position="10"/>
        <end position="49"/>
    </location>
</feature>
<dbReference type="AlphaFoldDB" id="A0A0D7AE87"/>
<evidence type="ECO:0000313" key="12">
    <source>
        <dbReference type="Proteomes" id="UP000054144"/>
    </source>
</evidence>
<keyword evidence="12" id="KW-1185">Reference proteome</keyword>
<proteinExistence type="predicted"/>
<protein>
    <recommendedName>
        <fullName evidence="2">RING-type E3 ubiquitin transferase</fullName>
        <ecNumber evidence="2">2.3.2.27</ecNumber>
    </recommendedName>
</protein>
<dbReference type="PANTHER" id="PTHR46077">
    <property type="entry name" value="E3 UBIQUITIN-PROTEIN LIGASE TOPORS"/>
    <property type="match status" value="1"/>
</dbReference>
<evidence type="ECO:0000256" key="1">
    <source>
        <dbReference type="ARBA" id="ARBA00000900"/>
    </source>
</evidence>
<evidence type="ECO:0000256" key="2">
    <source>
        <dbReference type="ARBA" id="ARBA00012483"/>
    </source>
</evidence>
<dbReference type="SUPFAM" id="SSF57850">
    <property type="entry name" value="RING/U-box"/>
    <property type="match status" value="1"/>
</dbReference>
<accession>A0A0D7AE87</accession>
<dbReference type="PROSITE" id="PS50089">
    <property type="entry name" value="ZF_RING_2"/>
    <property type="match status" value="1"/>
</dbReference>
<gene>
    <name evidence="11" type="ORF">FISHEDRAFT_40521</name>
</gene>
<evidence type="ECO:0000256" key="6">
    <source>
        <dbReference type="ARBA" id="ARBA00022833"/>
    </source>
</evidence>
<evidence type="ECO:0000259" key="10">
    <source>
        <dbReference type="PROSITE" id="PS50089"/>
    </source>
</evidence>
<reference evidence="11 12" key="1">
    <citation type="journal article" date="2015" name="Fungal Genet. Biol.">
        <title>Evolution of novel wood decay mechanisms in Agaricales revealed by the genome sequences of Fistulina hepatica and Cylindrobasidium torrendii.</title>
        <authorList>
            <person name="Floudas D."/>
            <person name="Held B.W."/>
            <person name="Riley R."/>
            <person name="Nagy L.G."/>
            <person name="Koehler G."/>
            <person name="Ransdell A.S."/>
            <person name="Younus H."/>
            <person name="Chow J."/>
            <person name="Chiniquy J."/>
            <person name="Lipzen A."/>
            <person name="Tritt A."/>
            <person name="Sun H."/>
            <person name="Haridas S."/>
            <person name="LaButti K."/>
            <person name="Ohm R.A."/>
            <person name="Kues U."/>
            <person name="Blanchette R.A."/>
            <person name="Grigoriev I.V."/>
            <person name="Minto R.E."/>
            <person name="Hibbett D.S."/>
        </authorList>
    </citation>
    <scope>NUCLEOTIDE SEQUENCE [LARGE SCALE GENOMIC DNA]</scope>
    <source>
        <strain evidence="11 12">ATCC 64428</strain>
    </source>
</reference>
<keyword evidence="7" id="KW-0805">Transcription regulation</keyword>
<dbReference type="GO" id="GO:0006513">
    <property type="term" value="P:protein monoubiquitination"/>
    <property type="evidence" value="ECO:0007669"/>
    <property type="project" value="TreeGrafter"/>
</dbReference>
<dbReference type="Pfam" id="PF13639">
    <property type="entry name" value="zf-RING_2"/>
    <property type="match status" value="1"/>
</dbReference>
<dbReference type="OrthoDB" id="21204at2759"/>
<keyword evidence="4" id="KW-0479">Metal-binding</keyword>
<keyword evidence="6" id="KW-0862">Zinc</keyword>
<comment type="catalytic activity">
    <reaction evidence="1">
        <text>S-ubiquitinyl-[E2 ubiquitin-conjugating enzyme]-L-cysteine + [acceptor protein]-L-lysine = [E2 ubiquitin-conjugating enzyme]-L-cysteine + N(6)-ubiquitinyl-[acceptor protein]-L-lysine.</text>
        <dbReference type="EC" id="2.3.2.27"/>
    </reaction>
</comment>
<dbReference type="InterPro" id="IPR001841">
    <property type="entry name" value="Znf_RING"/>
</dbReference>
<name>A0A0D7AE87_9AGAR</name>
<keyword evidence="5 9" id="KW-0863">Zinc-finger</keyword>
<dbReference type="EC" id="2.3.2.27" evidence="2"/>
<evidence type="ECO:0000256" key="5">
    <source>
        <dbReference type="ARBA" id="ARBA00022771"/>
    </source>
</evidence>
<evidence type="ECO:0000256" key="9">
    <source>
        <dbReference type="PROSITE-ProRule" id="PRU00175"/>
    </source>
</evidence>
<dbReference type="SMART" id="SM00184">
    <property type="entry name" value="RING"/>
    <property type="match status" value="1"/>
</dbReference>
<evidence type="ECO:0000256" key="3">
    <source>
        <dbReference type="ARBA" id="ARBA00022679"/>
    </source>
</evidence>
<keyword evidence="8" id="KW-0804">Transcription</keyword>
<dbReference type="Gene3D" id="3.30.40.10">
    <property type="entry name" value="Zinc/RING finger domain, C3HC4 (zinc finger)"/>
    <property type="match status" value="1"/>
</dbReference>
<dbReference type="PANTHER" id="PTHR46077:SF1">
    <property type="entry name" value="TOP1 BINDING ARGININE_SERINE RICH PROTEIN, E3 UBIQUITIN LIGASE"/>
    <property type="match status" value="1"/>
</dbReference>
<dbReference type="Proteomes" id="UP000054144">
    <property type="component" value="Unassembled WGS sequence"/>
</dbReference>
<dbReference type="InterPro" id="IPR017907">
    <property type="entry name" value="Znf_RING_CS"/>
</dbReference>
<dbReference type="GO" id="GO:0008270">
    <property type="term" value="F:zinc ion binding"/>
    <property type="evidence" value="ECO:0007669"/>
    <property type="project" value="UniProtKB-KW"/>
</dbReference>